<dbReference type="Gene3D" id="3.40.50.720">
    <property type="entry name" value="NAD(P)-binding Rossmann-like Domain"/>
    <property type="match status" value="1"/>
</dbReference>
<dbReference type="CDD" id="cd05233">
    <property type="entry name" value="SDR_c"/>
    <property type="match status" value="1"/>
</dbReference>
<dbReference type="PANTHER" id="PTHR44196">
    <property type="entry name" value="DEHYDROGENASE/REDUCTASE SDR FAMILY MEMBER 7B"/>
    <property type="match status" value="1"/>
</dbReference>
<protein>
    <submittedName>
        <fullName evidence="4">SDR family NAD(P)-dependent oxidoreductase</fullName>
    </submittedName>
</protein>
<dbReference type="InterPro" id="IPR002347">
    <property type="entry name" value="SDR_fam"/>
</dbReference>
<dbReference type="AlphaFoldDB" id="A0A844ZS79"/>
<evidence type="ECO:0000313" key="5">
    <source>
        <dbReference type="Proteomes" id="UP000442714"/>
    </source>
</evidence>
<dbReference type="SUPFAM" id="SSF51735">
    <property type="entry name" value="NAD(P)-binding Rossmann-fold domains"/>
    <property type="match status" value="1"/>
</dbReference>
<gene>
    <name evidence="4" type="ORF">GRI41_03975</name>
</gene>
<organism evidence="4 5">
    <name type="scientific">Pontixanthobacter aquaemixtae</name>
    <dbReference type="NCBI Taxonomy" id="1958940"/>
    <lineage>
        <taxon>Bacteria</taxon>
        <taxon>Pseudomonadati</taxon>
        <taxon>Pseudomonadota</taxon>
        <taxon>Alphaproteobacteria</taxon>
        <taxon>Sphingomonadales</taxon>
        <taxon>Erythrobacteraceae</taxon>
        <taxon>Pontixanthobacter</taxon>
    </lineage>
</organism>
<name>A0A844ZS79_9SPHN</name>
<reference evidence="4 5" key="1">
    <citation type="submission" date="2019-12" db="EMBL/GenBank/DDBJ databases">
        <title>Genomic-based taxomic classification of the family Erythrobacteraceae.</title>
        <authorList>
            <person name="Xu L."/>
        </authorList>
    </citation>
    <scope>NUCLEOTIDE SEQUENCE [LARGE SCALE GENOMIC DNA]</scope>
    <source>
        <strain evidence="4 5">KCTC 52763</strain>
    </source>
</reference>
<comment type="caution">
    <text evidence="4">The sequence shown here is derived from an EMBL/GenBank/DDBJ whole genome shotgun (WGS) entry which is preliminary data.</text>
</comment>
<dbReference type="EMBL" id="WTYX01000001">
    <property type="protein sequence ID" value="MXO89970.1"/>
    <property type="molecule type" value="Genomic_DNA"/>
</dbReference>
<dbReference type="PANTHER" id="PTHR44196:SF1">
    <property type="entry name" value="DEHYDROGENASE_REDUCTASE SDR FAMILY MEMBER 7B"/>
    <property type="match status" value="1"/>
</dbReference>
<accession>A0A844ZS79</accession>
<keyword evidence="5" id="KW-1185">Reference proteome</keyword>
<dbReference type="GO" id="GO:0016020">
    <property type="term" value="C:membrane"/>
    <property type="evidence" value="ECO:0007669"/>
    <property type="project" value="TreeGrafter"/>
</dbReference>
<dbReference type="GO" id="GO:0016491">
    <property type="term" value="F:oxidoreductase activity"/>
    <property type="evidence" value="ECO:0007669"/>
    <property type="project" value="UniProtKB-KW"/>
</dbReference>
<dbReference type="Pfam" id="PF00106">
    <property type="entry name" value="adh_short"/>
    <property type="match status" value="1"/>
</dbReference>
<sequence length="254" mass="27513">MTKTIAITGGGEGLGRVLARRFAADGDRVILLGRTFAKVEAVAEELGEPHFAVQCDVTDPDSVRSAFKTIGEKCDRLDVLVNNAASYEPFELSDVTDSQLAATINTNLAGPILCAREALPLLQGGGHVVNVSSESVRLKFAMQWLYTATKAALEVCSEMWTRELEPQGVRSTVVQCGQMFDESKTGSTWPMEVAIKFMEENMKVGIDVRNRPLSHFKSVAEVFRAVIDTPPDVHLGIVTISGNRPSDGQTKGNS</sequence>
<dbReference type="Proteomes" id="UP000442714">
    <property type="component" value="Unassembled WGS sequence"/>
</dbReference>
<comment type="similarity">
    <text evidence="1 3">Belongs to the short-chain dehydrogenases/reductases (SDR) family.</text>
</comment>
<proteinExistence type="inferred from homology"/>
<dbReference type="PRINTS" id="PR00080">
    <property type="entry name" value="SDRFAMILY"/>
</dbReference>
<dbReference type="InterPro" id="IPR036291">
    <property type="entry name" value="NAD(P)-bd_dom_sf"/>
</dbReference>
<evidence type="ECO:0000256" key="3">
    <source>
        <dbReference type="RuleBase" id="RU000363"/>
    </source>
</evidence>
<keyword evidence="2" id="KW-0560">Oxidoreductase</keyword>
<dbReference type="OrthoDB" id="658698at2"/>
<dbReference type="PRINTS" id="PR00081">
    <property type="entry name" value="GDHRDH"/>
</dbReference>
<evidence type="ECO:0000313" key="4">
    <source>
        <dbReference type="EMBL" id="MXO89970.1"/>
    </source>
</evidence>
<evidence type="ECO:0000256" key="2">
    <source>
        <dbReference type="ARBA" id="ARBA00023002"/>
    </source>
</evidence>
<dbReference type="RefSeq" id="WP_160603466.1">
    <property type="nucleotide sequence ID" value="NZ_WTYX01000001.1"/>
</dbReference>
<evidence type="ECO:0000256" key="1">
    <source>
        <dbReference type="ARBA" id="ARBA00006484"/>
    </source>
</evidence>